<evidence type="ECO:0000256" key="2">
    <source>
        <dbReference type="ARBA" id="ARBA00022448"/>
    </source>
</evidence>
<dbReference type="KEGG" id="ccot:CCAX7_43700"/>
<comment type="subcellular location">
    <subcellularLocation>
        <location evidence="6">Cell membrane</location>
        <topology evidence="6">Multi-pass membrane protein</topology>
    </subcellularLocation>
    <subcellularLocation>
        <location evidence="1">Membrane</location>
        <topology evidence="1">Multi-pass membrane protein</topology>
    </subcellularLocation>
</comment>
<dbReference type="Proteomes" id="UP000287394">
    <property type="component" value="Chromosome"/>
</dbReference>
<feature type="transmembrane region" description="Helical" evidence="6">
    <location>
        <begin position="417"/>
        <end position="438"/>
    </location>
</feature>
<comment type="similarity">
    <text evidence="6">Belongs to the NRAMP family.</text>
</comment>
<keyword evidence="5 6" id="KW-0472">Membrane</keyword>
<evidence type="ECO:0000256" key="4">
    <source>
        <dbReference type="ARBA" id="ARBA00022989"/>
    </source>
</evidence>
<evidence type="ECO:0000256" key="3">
    <source>
        <dbReference type="ARBA" id="ARBA00022692"/>
    </source>
</evidence>
<protein>
    <recommendedName>
        <fullName evidence="6">Divalent metal cation transporter MntH</fullName>
    </recommendedName>
</protein>
<dbReference type="AlphaFoldDB" id="A0A402CXE4"/>
<accession>A0A402CXE4</accession>
<dbReference type="GO" id="GO:0034755">
    <property type="term" value="P:iron ion transmembrane transport"/>
    <property type="evidence" value="ECO:0007669"/>
    <property type="project" value="TreeGrafter"/>
</dbReference>
<dbReference type="NCBIfam" id="TIGR01197">
    <property type="entry name" value="nramp"/>
    <property type="match status" value="1"/>
</dbReference>
<feature type="transmembrane region" description="Helical" evidence="6">
    <location>
        <begin position="266"/>
        <end position="288"/>
    </location>
</feature>
<feature type="transmembrane region" description="Helical" evidence="6">
    <location>
        <begin position="379"/>
        <end position="397"/>
    </location>
</feature>
<dbReference type="HAMAP" id="MF_00221">
    <property type="entry name" value="NRAMP"/>
    <property type="match status" value="1"/>
</dbReference>
<proteinExistence type="inferred from homology"/>
<dbReference type="GO" id="GO:0015086">
    <property type="term" value="F:cadmium ion transmembrane transporter activity"/>
    <property type="evidence" value="ECO:0007669"/>
    <property type="project" value="TreeGrafter"/>
</dbReference>
<sequence>MHPNIALAPGRPATIWNRLRAFAPYLGPAFLVSVGYMDPGNWGTNIAGGAAFGYSLLWVLLLSNIMALILQMLAAKLGIVTGRTLAENCRDHFSKPVAIALWIVVEIAMLATDMAEFLGAALGFKILFHIPLFPAALITGVVVFLVLAIYRYGFRAFEGIVLAMVATVGVCYVIEISTVGGLIHWAQVLHGVFIPTLPARPAFAMSSDASIVVAIGMLGATVMPHNLFLHSGVIKTRVGMENNIDTPGERDVHTRKVVHFSVLDSLLALNIAWLINSAMIILAAATFFRHGIAVTSLEQAYATLKPLLGAAAPTVFGIALLAAGVSSSVTGTLAGQMVMEGFLRREFSVLLRRGLTMVPALIVIYLMPRTGWGDTQILVISQVCLSLALPFVVIPLLMFTRRKDLMREHVNKPFTNAIAGACVALIIALNVLLIWHTFGGALPFSQG</sequence>
<feature type="transmembrane region" description="Helical" evidence="6">
    <location>
        <begin position="209"/>
        <end position="229"/>
    </location>
</feature>
<name>A0A402CXE4_9BACT</name>
<dbReference type="EMBL" id="AP025739">
    <property type="protein sequence ID" value="BDI32319.1"/>
    <property type="molecule type" value="Genomic_DNA"/>
</dbReference>
<evidence type="ECO:0000256" key="6">
    <source>
        <dbReference type="HAMAP-Rule" id="MF_00221"/>
    </source>
</evidence>
<reference evidence="7 8" key="1">
    <citation type="journal article" date="2019" name="Int. J. Syst. Evol. Microbiol.">
        <title>Capsulimonas corticalis gen. nov., sp. nov., an aerobic capsulated bacterium, of a novel bacterial order, Capsulimonadales ord. nov., of the class Armatimonadia of the phylum Armatimonadetes.</title>
        <authorList>
            <person name="Li J."/>
            <person name="Kudo C."/>
            <person name="Tonouchi A."/>
        </authorList>
    </citation>
    <scope>NUCLEOTIDE SEQUENCE [LARGE SCALE GENOMIC DNA]</scope>
    <source>
        <strain evidence="7 8">AX-7</strain>
    </source>
</reference>
<feature type="transmembrane region" description="Helical" evidence="6">
    <location>
        <begin position="99"/>
        <end position="120"/>
    </location>
</feature>
<dbReference type="InterPro" id="IPR001046">
    <property type="entry name" value="NRAMP_fam"/>
</dbReference>
<feature type="transmembrane region" description="Helical" evidence="6">
    <location>
        <begin position="21"/>
        <end position="37"/>
    </location>
</feature>
<feature type="transmembrane region" description="Helical" evidence="6">
    <location>
        <begin position="350"/>
        <end position="367"/>
    </location>
</feature>
<dbReference type="RefSeq" id="WP_218025620.1">
    <property type="nucleotide sequence ID" value="NZ_AP025739.1"/>
</dbReference>
<keyword evidence="4 6" id="KW-1133">Transmembrane helix</keyword>
<keyword evidence="2 6" id="KW-0813">Transport</keyword>
<dbReference type="GO" id="GO:0046872">
    <property type="term" value="F:metal ion binding"/>
    <property type="evidence" value="ECO:0007669"/>
    <property type="project" value="UniProtKB-UniRule"/>
</dbReference>
<dbReference type="Pfam" id="PF01566">
    <property type="entry name" value="Nramp"/>
    <property type="match status" value="1"/>
</dbReference>
<evidence type="ECO:0000313" key="8">
    <source>
        <dbReference type="Proteomes" id="UP000287394"/>
    </source>
</evidence>
<feature type="transmembrane region" description="Helical" evidence="6">
    <location>
        <begin position="57"/>
        <end position="79"/>
    </location>
</feature>
<gene>
    <name evidence="6 7" type="primary">mntH</name>
    <name evidence="7" type="ORF">CCAX7_43700</name>
</gene>
<dbReference type="PANTHER" id="PTHR11706">
    <property type="entry name" value="SOLUTE CARRIER PROTEIN FAMILY 11 MEMBER"/>
    <property type="match status" value="1"/>
</dbReference>
<keyword evidence="8" id="KW-1185">Reference proteome</keyword>
<dbReference type="NCBIfam" id="NF037982">
    <property type="entry name" value="Nramp_1"/>
    <property type="match status" value="1"/>
</dbReference>
<evidence type="ECO:0000256" key="1">
    <source>
        <dbReference type="ARBA" id="ARBA00004141"/>
    </source>
</evidence>
<organism evidence="7 8">
    <name type="scientific">Capsulimonas corticalis</name>
    <dbReference type="NCBI Taxonomy" id="2219043"/>
    <lineage>
        <taxon>Bacteria</taxon>
        <taxon>Bacillati</taxon>
        <taxon>Armatimonadota</taxon>
        <taxon>Armatimonadia</taxon>
        <taxon>Capsulimonadales</taxon>
        <taxon>Capsulimonadaceae</taxon>
        <taxon>Capsulimonas</taxon>
    </lineage>
</organism>
<keyword evidence="3 6" id="KW-0812">Transmembrane</keyword>
<evidence type="ECO:0000256" key="5">
    <source>
        <dbReference type="ARBA" id="ARBA00023136"/>
    </source>
</evidence>
<dbReference type="GO" id="GO:0015293">
    <property type="term" value="F:symporter activity"/>
    <property type="evidence" value="ECO:0007669"/>
    <property type="project" value="UniProtKB-UniRule"/>
</dbReference>
<keyword evidence="6" id="KW-1003">Cell membrane</keyword>
<comment type="function">
    <text evidence="6">H(+)-stimulated, divalent metal cation uptake system.</text>
</comment>
<evidence type="ECO:0000313" key="7">
    <source>
        <dbReference type="EMBL" id="BDI32319.1"/>
    </source>
</evidence>
<feature type="transmembrane region" description="Helical" evidence="6">
    <location>
        <begin position="308"/>
        <end position="329"/>
    </location>
</feature>
<dbReference type="PRINTS" id="PR00447">
    <property type="entry name" value="NATRESASSCMP"/>
</dbReference>
<dbReference type="GO" id="GO:0005886">
    <property type="term" value="C:plasma membrane"/>
    <property type="evidence" value="ECO:0007669"/>
    <property type="project" value="UniProtKB-SubCell"/>
</dbReference>
<feature type="transmembrane region" description="Helical" evidence="6">
    <location>
        <begin position="126"/>
        <end position="150"/>
    </location>
</feature>
<feature type="transmembrane region" description="Helical" evidence="6">
    <location>
        <begin position="162"/>
        <end position="189"/>
    </location>
</feature>
<keyword evidence="6" id="KW-0406">Ion transport</keyword>
<dbReference type="NCBIfam" id="NF001923">
    <property type="entry name" value="PRK00701.1"/>
    <property type="match status" value="1"/>
</dbReference>
<dbReference type="GO" id="GO:0005384">
    <property type="term" value="F:manganese ion transmembrane transporter activity"/>
    <property type="evidence" value="ECO:0007669"/>
    <property type="project" value="TreeGrafter"/>
</dbReference>
<keyword evidence="6" id="KW-0769">Symport</keyword>
<dbReference type="PANTHER" id="PTHR11706:SF33">
    <property type="entry name" value="NATURAL RESISTANCE-ASSOCIATED MACROPHAGE PROTEIN 2"/>
    <property type="match status" value="1"/>
</dbReference>
<dbReference type="FunCoup" id="A0A402CXE4">
    <property type="interactions" value="347"/>
</dbReference>